<feature type="signal peptide" evidence="7">
    <location>
        <begin position="1"/>
        <end position="16"/>
    </location>
</feature>
<feature type="chain" id="PRO_5019747764" description="Tetraspanin" evidence="7">
    <location>
        <begin position="17"/>
        <end position="227"/>
    </location>
</feature>
<comment type="similarity">
    <text evidence="2">Belongs to the tetraspanin (TM4SF) family.</text>
</comment>
<dbReference type="InterPro" id="IPR018499">
    <property type="entry name" value="Tetraspanin/Peripherin"/>
</dbReference>
<evidence type="ECO:0000256" key="2">
    <source>
        <dbReference type="ARBA" id="ARBA00006840"/>
    </source>
</evidence>
<dbReference type="PANTHER" id="PTHR32191">
    <property type="entry name" value="TETRASPANIN-8-RELATED"/>
    <property type="match status" value="1"/>
</dbReference>
<keyword evidence="3 6" id="KW-0812">Transmembrane</keyword>
<feature type="transmembrane region" description="Helical" evidence="6">
    <location>
        <begin position="35"/>
        <end position="60"/>
    </location>
</feature>
<evidence type="ECO:0000256" key="7">
    <source>
        <dbReference type="SAM" id="SignalP"/>
    </source>
</evidence>
<keyword evidence="4 6" id="KW-1133">Transmembrane helix</keyword>
<evidence type="ECO:0008006" key="10">
    <source>
        <dbReference type="Google" id="ProtNLM"/>
    </source>
</evidence>
<dbReference type="InterPro" id="IPR044991">
    <property type="entry name" value="TET_plant"/>
</dbReference>
<dbReference type="AlphaFoldDB" id="A0A484L1U3"/>
<accession>A0A484L1U3</accession>
<evidence type="ECO:0000256" key="5">
    <source>
        <dbReference type="ARBA" id="ARBA00023136"/>
    </source>
</evidence>
<keyword evidence="9" id="KW-1185">Reference proteome</keyword>
<dbReference type="GO" id="GO:0009734">
    <property type="term" value="P:auxin-activated signaling pathway"/>
    <property type="evidence" value="ECO:0007669"/>
    <property type="project" value="InterPro"/>
</dbReference>
<name>A0A484L1U3_9ASTE</name>
<comment type="subcellular location">
    <subcellularLocation>
        <location evidence="1">Membrane</location>
        <topology evidence="1">Multi-pass membrane protein</topology>
    </subcellularLocation>
</comment>
<evidence type="ECO:0000313" key="8">
    <source>
        <dbReference type="EMBL" id="VFQ70283.1"/>
    </source>
</evidence>
<evidence type="ECO:0000256" key="6">
    <source>
        <dbReference type="SAM" id="Phobius"/>
    </source>
</evidence>
<gene>
    <name evidence="8" type="ORF">CCAM_LOCUS12059</name>
</gene>
<reference evidence="8 9" key="1">
    <citation type="submission" date="2018-04" db="EMBL/GenBank/DDBJ databases">
        <authorList>
            <person name="Vogel A."/>
        </authorList>
    </citation>
    <scope>NUCLEOTIDE SEQUENCE [LARGE SCALE GENOMIC DNA]</scope>
</reference>
<dbReference type="GO" id="GO:0016020">
    <property type="term" value="C:membrane"/>
    <property type="evidence" value="ECO:0007669"/>
    <property type="project" value="UniProtKB-SubCell"/>
</dbReference>
<evidence type="ECO:0000256" key="3">
    <source>
        <dbReference type="ARBA" id="ARBA00022692"/>
    </source>
</evidence>
<evidence type="ECO:0000313" key="9">
    <source>
        <dbReference type="Proteomes" id="UP000595140"/>
    </source>
</evidence>
<dbReference type="EMBL" id="OOIL02000889">
    <property type="protein sequence ID" value="VFQ70283.1"/>
    <property type="molecule type" value="Genomic_DNA"/>
</dbReference>
<dbReference type="Pfam" id="PF00335">
    <property type="entry name" value="Tetraspanin"/>
    <property type="match status" value="1"/>
</dbReference>
<evidence type="ECO:0000256" key="1">
    <source>
        <dbReference type="ARBA" id="ARBA00004141"/>
    </source>
</evidence>
<protein>
    <recommendedName>
        <fullName evidence="10">Tetraspanin</fullName>
    </recommendedName>
</protein>
<keyword evidence="5 6" id="KW-0472">Membrane</keyword>
<dbReference type="OrthoDB" id="1263670at2759"/>
<organism evidence="8 9">
    <name type="scientific">Cuscuta campestris</name>
    <dbReference type="NCBI Taxonomy" id="132261"/>
    <lineage>
        <taxon>Eukaryota</taxon>
        <taxon>Viridiplantae</taxon>
        <taxon>Streptophyta</taxon>
        <taxon>Embryophyta</taxon>
        <taxon>Tracheophyta</taxon>
        <taxon>Spermatophyta</taxon>
        <taxon>Magnoliopsida</taxon>
        <taxon>eudicotyledons</taxon>
        <taxon>Gunneridae</taxon>
        <taxon>Pentapetalae</taxon>
        <taxon>asterids</taxon>
        <taxon>lamiids</taxon>
        <taxon>Solanales</taxon>
        <taxon>Convolvulaceae</taxon>
        <taxon>Cuscuteae</taxon>
        <taxon>Cuscuta</taxon>
        <taxon>Cuscuta subgen. Grammica</taxon>
        <taxon>Cuscuta sect. Cleistogrammica</taxon>
    </lineage>
</organism>
<dbReference type="Proteomes" id="UP000595140">
    <property type="component" value="Unassembled WGS sequence"/>
</dbReference>
<sequence>MVISGVASLVVCCCMACDDTSRETTSSQHDNCLNYFAGVYLCFGIVWDIFGLCVAISVFVDTVYSGSPHPALGRAYPEYRFDHFRPALRRKVSDTYKWGTIITCLTPSDACLALNKAYPTSHQLFNAPLNPLQSGCCMPPAECEFNFASPTNWTSPTNNYTSVDCAVWSNDITKLCYSCNSCKAGSLAKIRKNLIKTNIVLFVMAVVSFILHVFSCFLLLAKDVNRS</sequence>
<feature type="transmembrane region" description="Helical" evidence="6">
    <location>
        <begin position="199"/>
        <end position="221"/>
    </location>
</feature>
<keyword evidence="7" id="KW-0732">Signal</keyword>
<evidence type="ECO:0000256" key="4">
    <source>
        <dbReference type="ARBA" id="ARBA00022989"/>
    </source>
</evidence>
<proteinExistence type="inferred from homology"/>